<protein>
    <submittedName>
        <fullName evidence="1">Uncharacterized protein</fullName>
    </submittedName>
</protein>
<organism evidence="1 2">
    <name type="scientific">Dyadobacter pollutisoli</name>
    <dbReference type="NCBI Taxonomy" id="2910158"/>
    <lineage>
        <taxon>Bacteria</taxon>
        <taxon>Pseudomonadati</taxon>
        <taxon>Bacteroidota</taxon>
        <taxon>Cytophagia</taxon>
        <taxon>Cytophagales</taxon>
        <taxon>Spirosomataceae</taxon>
        <taxon>Dyadobacter</taxon>
    </lineage>
</organism>
<dbReference type="AlphaFoldDB" id="A0A9E8NES4"/>
<dbReference type="RefSeq" id="WP_244820001.1">
    <property type="nucleotide sequence ID" value="NZ_CP112998.1"/>
</dbReference>
<sequence length="95" mass="10695">MRTPNGPNVDSNADSVNKTINTLHVSNINVSLTQSQSDFLNLVQGQGYLELSRSLKMIHDLALYHLDISFNGVEKSALFDLKLLWEGFERMEENA</sequence>
<evidence type="ECO:0000313" key="2">
    <source>
        <dbReference type="Proteomes" id="UP001164653"/>
    </source>
</evidence>
<accession>A0A9E8NES4</accession>
<proteinExistence type="predicted"/>
<reference evidence="1" key="1">
    <citation type="submission" date="2022-11" db="EMBL/GenBank/DDBJ databases">
        <title>Dyadobacter pollutisoli sp. nov., isolated from plastic dumped soil.</title>
        <authorList>
            <person name="Kim J.M."/>
            <person name="Kim K.R."/>
            <person name="Lee J.K."/>
            <person name="Hao L."/>
            <person name="Jeon C.O."/>
        </authorList>
    </citation>
    <scope>NUCLEOTIDE SEQUENCE</scope>
    <source>
        <strain evidence="1">U1</strain>
    </source>
</reference>
<evidence type="ECO:0000313" key="1">
    <source>
        <dbReference type="EMBL" id="WAC14633.1"/>
    </source>
</evidence>
<name>A0A9E8NES4_9BACT</name>
<dbReference type="EMBL" id="CP112998">
    <property type="protein sequence ID" value="WAC14633.1"/>
    <property type="molecule type" value="Genomic_DNA"/>
</dbReference>
<dbReference type="KEGG" id="dpf:ON006_11860"/>
<keyword evidence="2" id="KW-1185">Reference proteome</keyword>
<gene>
    <name evidence="1" type="ORF">ON006_11860</name>
</gene>
<dbReference type="Proteomes" id="UP001164653">
    <property type="component" value="Chromosome"/>
</dbReference>